<dbReference type="Proteomes" id="UP000283616">
    <property type="component" value="Unassembled WGS sequence"/>
</dbReference>
<feature type="domain" description="Galactosyltransferase C-terminal" evidence="2">
    <location>
        <begin position="158"/>
        <end position="203"/>
    </location>
</feature>
<reference evidence="4 6" key="2">
    <citation type="submission" date="2021-06" db="EMBL/GenBank/DDBJ databases">
        <title>Interrogation of the integrated mobile genetic elements in gut-associated Bacteroides with a consensus prediction approach.</title>
        <authorList>
            <person name="Campbell D.E."/>
            <person name="Leigh J.R."/>
            <person name="Kim T."/>
            <person name="England W."/>
            <person name="Whitaker R.J."/>
            <person name="Degnan P.H."/>
        </authorList>
    </citation>
    <scope>NUCLEOTIDE SEQUENCE [LARGE SCALE GENOMIC DNA]</scope>
    <source>
        <strain evidence="4 6">WAL8669</strain>
    </source>
</reference>
<evidence type="ECO:0000256" key="1">
    <source>
        <dbReference type="ARBA" id="ARBA00022679"/>
    </source>
</evidence>
<evidence type="ECO:0000313" key="3">
    <source>
        <dbReference type="EMBL" id="RHL54032.1"/>
    </source>
</evidence>
<organism evidence="3 5">
    <name type="scientific">Bacteroides thetaiotaomicron</name>
    <dbReference type="NCBI Taxonomy" id="818"/>
    <lineage>
        <taxon>Bacteria</taxon>
        <taxon>Pseudomonadati</taxon>
        <taxon>Bacteroidota</taxon>
        <taxon>Bacteroidia</taxon>
        <taxon>Bacteroidales</taxon>
        <taxon>Bacteroidaceae</taxon>
        <taxon>Bacteroides</taxon>
    </lineage>
</organism>
<evidence type="ECO:0000313" key="6">
    <source>
        <dbReference type="Proteomes" id="UP001156218"/>
    </source>
</evidence>
<dbReference type="Gene3D" id="3.90.550.10">
    <property type="entry name" value="Spore Coat Polysaccharide Biosynthesis Protein SpsA, Chain A"/>
    <property type="match status" value="1"/>
</dbReference>
<dbReference type="AlphaFoldDB" id="A0A412GIM7"/>
<dbReference type="Pfam" id="PF02709">
    <property type="entry name" value="Glyco_transf_7C"/>
    <property type="match status" value="1"/>
</dbReference>
<proteinExistence type="predicted"/>
<dbReference type="GO" id="GO:0016740">
    <property type="term" value="F:transferase activity"/>
    <property type="evidence" value="ECO:0007669"/>
    <property type="project" value="UniProtKB-KW"/>
</dbReference>
<dbReference type="InterPro" id="IPR027791">
    <property type="entry name" value="Galactosyl_T_C"/>
</dbReference>
<sequence>MENTEQITIITTLRVDSSERQRNMDAVLRYLQPTGIRVLVLEADRENLYTTWKDFENVDFCFVYDEDPVFYRTHYLNRLLKRCTTPVVAVWDAEMILPYKQIDESLDMIMNGKAAMVIPYDQTVLFLSEEQTVASLRADSILEHLQLHSASYRRWLGRPSCGGLFFVNREVYLKCGGENEHFYGWGPEDAERVRRMEILGYPVGVNTEGPLYHLWHPRGDNSRFFNRQLASNSRLELIRICNMDTKELTDDVASWRNRK</sequence>
<dbReference type="Proteomes" id="UP001156218">
    <property type="component" value="Chromosome"/>
</dbReference>
<gene>
    <name evidence="3" type="ORF">DW011_21225</name>
    <name evidence="4" type="ORF">KQP68_20095</name>
</gene>
<evidence type="ECO:0000313" key="5">
    <source>
        <dbReference type="Proteomes" id="UP000283616"/>
    </source>
</evidence>
<dbReference type="RefSeq" id="WP_016269284.1">
    <property type="nucleotide sequence ID" value="NZ_CAXSVM010000075.1"/>
</dbReference>
<reference evidence="3 5" key="1">
    <citation type="submission" date="2018-08" db="EMBL/GenBank/DDBJ databases">
        <title>A genome reference for cultivated species of the human gut microbiota.</title>
        <authorList>
            <person name="Zou Y."/>
            <person name="Xue W."/>
            <person name="Luo G."/>
        </authorList>
    </citation>
    <scope>NUCLEOTIDE SEQUENCE [LARGE SCALE GENOMIC DNA]</scope>
    <source>
        <strain evidence="3 5">AF37-12</strain>
    </source>
</reference>
<evidence type="ECO:0000259" key="2">
    <source>
        <dbReference type="Pfam" id="PF02709"/>
    </source>
</evidence>
<dbReference type="EMBL" id="CP083680">
    <property type="protein sequence ID" value="UYU65850.1"/>
    <property type="molecule type" value="Genomic_DNA"/>
</dbReference>
<dbReference type="InterPro" id="IPR029044">
    <property type="entry name" value="Nucleotide-diphossugar_trans"/>
</dbReference>
<name>A0A412GIM7_BACT4</name>
<protein>
    <recommendedName>
        <fullName evidence="2">Galactosyltransferase C-terminal domain-containing protein</fullName>
    </recommendedName>
</protein>
<dbReference type="EMBL" id="QROV01000031">
    <property type="protein sequence ID" value="RHL54032.1"/>
    <property type="molecule type" value="Genomic_DNA"/>
</dbReference>
<accession>A0A412GIM7</accession>
<evidence type="ECO:0000313" key="4">
    <source>
        <dbReference type="EMBL" id="UYU65850.1"/>
    </source>
</evidence>
<keyword evidence="1" id="KW-0808">Transferase</keyword>
<dbReference type="SUPFAM" id="SSF53448">
    <property type="entry name" value="Nucleotide-diphospho-sugar transferases"/>
    <property type="match status" value="1"/>
</dbReference>